<dbReference type="InterPro" id="IPR020846">
    <property type="entry name" value="MFS_dom"/>
</dbReference>
<dbReference type="Proteomes" id="UP001172737">
    <property type="component" value="Unassembled WGS sequence"/>
</dbReference>
<feature type="transmembrane region" description="Helical" evidence="6">
    <location>
        <begin position="84"/>
        <end position="104"/>
    </location>
</feature>
<dbReference type="InterPro" id="IPR036259">
    <property type="entry name" value="MFS_trans_sf"/>
</dbReference>
<dbReference type="GO" id="GO:0022857">
    <property type="term" value="F:transmembrane transporter activity"/>
    <property type="evidence" value="ECO:0007669"/>
    <property type="project" value="InterPro"/>
</dbReference>
<dbReference type="AlphaFoldDB" id="A0AAW7M8V1"/>
<evidence type="ECO:0000256" key="6">
    <source>
        <dbReference type="SAM" id="Phobius"/>
    </source>
</evidence>
<dbReference type="CDD" id="cd06173">
    <property type="entry name" value="MFS_MefA_like"/>
    <property type="match status" value="1"/>
</dbReference>
<feature type="transmembrane region" description="Helical" evidence="6">
    <location>
        <begin position="21"/>
        <end position="42"/>
    </location>
</feature>
<feature type="transmembrane region" description="Helical" evidence="6">
    <location>
        <begin position="180"/>
        <end position="202"/>
    </location>
</feature>
<proteinExistence type="predicted"/>
<feature type="transmembrane region" description="Helical" evidence="6">
    <location>
        <begin position="110"/>
        <end position="132"/>
    </location>
</feature>
<keyword evidence="3 6" id="KW-0812">Transmembrane</keyword>
<keyword evidence="5 6" id="KW-0472">Membrane</keyword>
<keyword evidence="4 6" id="KW-1133">Transmembrane helix</keyword>
<evidence type="ECO:0000256" key="3">
    <source>
        <dbReference type="ARBA" id="ARBA00022692"/>
    </source>
</evidence>
<comment type="subcellular location">
    <subcellularLocation>
        <location evidence="1">Cell membrane</location>
        <topology evidence="1">Multi-pass membrane protein</topology>
    </subcellularLocation>
</comment>
<dbReference type="SUPFAM" id="SSF103473">
    <property type="entry name" value="MFS general substrate transporter"/>
    <property type="match status" value="1"/>
</dbReference>
<sequence>MTLARDLGRLWHARGFRRLTYSRLLSQGGDGMFQVGIATAFFFDPTQAASPPEIAIGFAVLLTPFTLVGPFVGPLIDRWQRQRILLVGNLVRLALAGVIVAVLLLDGPLWSLYALALLTLSVNRFLLAAMSAGIARVVPTDELLAANAIMPTLGTIAAAAGAAVGGVVTFLSPAASDSSLAFTALAGAGVAFGLASWASTLLGRTELGPEHPLQALHPIEQVRALVGELADGVRYLHRRGTPFHALGVMSAQRLLYGLMFVAAILISRHVLGDPDRPEQSLGAFSIVLGFAAVGFGLAAILTPWLGPRVERQRWILGCLGVGALGQALLAVSAAPWTLLAAAVIVSFAVQGGKIAVDTIVQRDTADHVRGRAFVLYDMAYNVAFILSAVIGALVLPPSGYSAFVMAGVAVAYLAVAALYAQAPRVPRPVPTPPSGRDSQY</sequence>
<evidence type="ECO:0000256" key="1">
    <source>
        <dbReference type="ARBA" id="ARBA00004651"/>
    </source>
</evidence>
<comment type="caution">
    <text evidence="8">The sequence shown here is derived from an EMBL/GenBank/DDBJ whole genome shotgun (WGS) entry which is preliminary data.</text>
</comment>
<dbReference type="PANTHER" id="PTHR23513">
    <property type="entry name" value="INTEGRAL MEMBRANE EFFLUX PROTEIN-RELATED"/>
    <property type="match status" value="1"/>
</dbReference>
<feature type="transmembrane region" description="Helical" evidence="6">
    <location>
        <begin position="54"/>
        <end position="72"/>
    </location>
</feature>
<evidence type="ECO:0000256" key="5">
    <source>
        <dbReference type="ARBA" id="ARBA00023136"/>
    </source>
</evidence>
<feature type="transmembrane region" description="Helical" evidence="6">
    <location>
        <begin position="254"/>
        <end position="271"/>
    </location>
</feature>
<name>A0AAW7M8V1_9MICO</name>
<dbReference type="RefSeq" id="WP_301119071.1">
    <property type="nucleotide sequence ID" value="NZ_JAUHPX010000003.1"/>
</dbReference>
<evidence type="ECO:0000259" key="7">
    <source>
        <dbReference type="PROSITE" id="PS50850"/>
    </source>
</evidence>
<evidence type="ECO:0000256" key="2">
    <source>
        <dbReference type="ARBA" id="ARBA00022475"/>
    </source>
</evidence>
<evidence type="ECO:0000313" key="8">
    <source>
        <dbReference type="EMBL" id="MDN4487736.1"/>
    </source>
</evidence>
<keyword evidence="2" id="KW-1003">Cell membrane</keyword>
<feature type="domain" description="Major facilitator superfamily (MFS) profile" evidence="7">
    <location>
        <begin position="245"/>
        <end position="440"/>
    </location>
</feature>
<evidence type="ECO:0000313" key="9">
    <source>
        <dbReference type="Proteomes" id="UP001172737"/>
    </source>
</evidence>
<feature type="transmembrane region" description="Helical" evidence="6">
    <location>
        <begin position="339"/>
        <end position="360"/>
    </location>
</feature>
<organism evidence="8 9">
    <name type="scientific">Demequina lignilytica</name>
    <dbReference type="NCBI Taxonomy" id="3051663"/>
    <lineage>
        <taxon>Bacteria</taxon>
        <taxon>Bacillati</taxon>
        <taxon>Actinomycetota</taxon>
        <taxon>Actinomycetes</taxon>
        <taxon>Micrococcales</taxon>
        <taxon>Demequinaceae</taxon>
        <taxon>Demequina</taxon>
    </lineage>
</organism>
<dbReference type="Gene3D" id="1.20.1250.20">
    <property type="entry name" value="MFS general substrate transporter like domains"/>
    <property type="match status" value="1"/>
</dbReference>
<gene>
    <name evidence="8" type="ORF">QQX10_06095</name>
</gene>
<dbReference type="Pfam" id="PF07690">
    <property type="entry name" value="MFS_1"/>
    <property type="match status" value="1"/>
</dbReference>
<feature type="transmembrane region" description="Helical" evidence="6">
    <location>
        <begin position="372"/>
        <end position="394"/>
    </location>
</feature>
<protein>
    <submittedName>
        <fullName evidence="8">MFS transporter</fullName>
    </submittedName>
</protein>
<dbReference type="InterPro" id="IPR011701">
    <property type="entry name" value="MFS"/>
</dbReference>
<feature type="transmembrane region" description="Helical" evidence="6">
    <location>
        <begin position="314"/>
        <end position="333"/>
    </location>
</feature>
<dbReference type="EMBL" id="JAUHPX010000003">
    <property type="protein sequence ID" value="MDN4487736.1"/>
    <property type="molecule type" value="Genomic_DNA"/>
</dbReference>
<feature type="transmembrane region" description="Helical" evidence="6">
    <location>
        <begin position="144"/>
        <end position="168"/>
    </location>
</feature>
<dbReference type="GO" id="GO:0005886">
    <property type="term" value="C:plasma membrane"/>
    <property type="evidence" value="ECO:0007669"/>
    <property type="project" value="UniProtKB-SubCell"/>
</dbReference>
<dbReference type="PROSITE" id="PS50850">
    <property type="entry name" value="MFS"/>
    <property type="match status" value="1"/>
</dbReference>
<keyword evidence="9" id="KW-1185">Reference proteome</keyword>
<feature type="transmembrane region" description="Helical" evidence="6">
    <location>
        <begin position="283"/>
        <end position="302"/>
    </location>
</feature>
<feature type="transmembrane region" description="Helical" evidence="6">
    <location>
        <begin position="400"/>
        <end position="420"/>
    </location>
</feature>
<reference evidence="8" key="1">
    <citation type="submission" date="2023-06" db="EMBL/GenBank/DDBJ databases">
        <title>Sysu t00039.</title>
        <authorList>
            <person name="Gao L."/>
            <person name="Fang B.-Z."/>
            <person name="Li W.-J."/>
        </authorList>
    </citation>
    <scope>NUCLEOTIDE SEQUENCE</scope>
    <source>
        <strain evidence="8">SYSU T00039</strain>
    </source>
</reference>
<accession>A0AAW7M8V1</accession>
<dbReference type="PANTHER" id="PTHR23513:SF17">
    <property type="entry name" value="MEMBRANE PROTEIN"/>
    <property type="match status" value="1"/>
</dbReference>
<evidence type="ECO:0000256" key="4">
    <source>
        <dbReference type="ARBA" id="ARBA00022989"/>
    </source>
</evidence>